<feature type="domain" description="RNA-dependent RNA polymerase alsuviricetes" evidence="4">
    <location>
        <begin position="1978"/>
        <end position="2422"/>
    </location>
</feature>
<dbReference type="Pfam" id="PF01443">
    <property type="entry name" value="Viral_helicase1"/>
    <property type="match status" value="1"/>
</dbReference>
<keyword evidence="3" id="KW-0547">Nucleotide-binding</keyword>
<dbReference type="GO" id="GO:0005524">
    <property type="term" value="F:ATP binding"/>
    <property type="evidence" value="ECO:0007669"/>
    <property type="project" value="UniProtKB-KW"/>
</dbReference>
<protein>
    <submittedName>
        <fullName evidence="7">RNA-dependent RNA polymerase</fullName>
    </submittedName>
</protein>
<evidence type="ECO:0000259" key="4">
    <source>
        <dbReference type="Pfam" id="PF00978"/>
    </source>
</evidence>
<evidence type="ECO:0000313" key="7">
    <source>
        <dbReference type="EMBL" id="QTW97850.1"/>
    </source>
</evidence>
<dbReference type="GO" id="GO:0006351">
    <property type="term" value="P:DNA-templated transcription"/>
    <property type="evidence" value="ECO:0007669"/>
    <property type="project" value="InterPro"/>
</dbReference>
<dbReference type="CDD" id="cd23254">
    <property type="entry name" value="Kitaviridae_RdRp"/>
    <property type="match status" value="1"/>
</dbReference>
<dbReference type="Gene3D" id="3.40.50.300">
    <property type="entry name" value="P-loop containing nucleotide triphosphate hydrolases"/>
    <property type="match status" value="2"/>
</dbReference>
<dbReference type="SUPFAM" id="SSF56672">
    <property type="entry name" value="DNA/RNA polymerases"/>
    <property type="match status" value="1"/>
</dbReference>
<dbReference type="GO" id="GO:0016556">
    <property type="term" value="P:mRNA modification"/>
    <property type="evidence" value="ECO:0007669"/>
    <property type="project" value="InterPro"/>
</dbReference>
<feature type="domain" description="Alphavirus-like MT" evidence="6">
    <location>
        <begin position="88"/>
        <end position="469"/>
    </location>
</feature>
<dbReference type="GO" id="GO:0006396">
    <property type="term" value="P:RNA processing"/>
    <property type="evidence" value="ECO:0007669"/>
    <property type="project" value="InterPro"/>
</dbReference>
<organism evidence="7">
    <name type="scientific">Riboviria sp</name>
    <dbReference type="NCBI Taxonomy" id="2585031"/>
    <lineage>
        <taxon>Viruses</taxon>
        <taxon>Riboviria</taxon>
    </lineage>
</organism>
<dbReference type="InterPro" id="IPR001788">
    <property type="entry name" value="RNA-dep_RNA_pol_alsuvir"/>
</dbReference>
<evidence type="ECO:0000256" key="2">
    <source>
        <dbReference type="ARBA" id="ARBA00022695"/>
    </source>
</evidence>
<evidence type="ECO:0000259" key="6">
    <source>
        <dbReference type="Pfam" id="PF01660"/>
    </source>
</evidence>
<dbReference type="Pfam" id="PF00978">
    <property type="entry name" value="RdRP_2"/>
    <property type="match status" value="1"/>
</dbReference>
<evidence type="ECO:0000256" key="1">
    <source>
        <dbReference type="ARBA" id="ARBA00022679"/>
    </source>
</evidence>
<keyword evidence="7" id="KW-0696">RNA-directed RNA polymerase</keyword>
<feature type="domain" description="(+)RNA virus helicase C-terminal" evidence="5">
    <location>
        <begin position="1596"/>
        <end position="1844"/>
    </location>
</feature>
<keyword evidence="2" id="KW-0548">Nucleotidyltransferase</keyword>
<dbReference type="EMBL" id="MW452316">
    <property type="protein sequence ID" value="QTW97850.1"/>
    <property type="molecule type" value="Genomic_RNA"/>
</dbReference>
<evidence type="ECO:0000259" key="5">
    <source>
        <dbReference type="Pfam" id="PF01443"/>
    </source>
</evidence>
<dbReference type="GO" id="GO:0003723">
    <property type="term" value="F:RNA binding"/>
    <property type="evidence" value="ECO:0007669"/>
    <property type="project" value="InterPro"/>
</dbReference>
<sequence>MEEILDTGQVKQDFMVDTADRLLTDVLPNLSADSAQIVKRLMVDSAPNALKDIIISGLAENVRTQSAGLKNRAVVSISEVLGESEKVLLSLYPELNIRFERKSYVSHAFASASRKCERAVLYARAGYDKDADFLAHTGLTGKDVYIKEMGGDPLRSIIGRERSVHHCAPVLSSYDQTRVVSRRTLAVSRLTNPVISEAERHGLQQYLLDSETKTAGKLCCFSKSQDCNVKATVLIALHSVYDVTLSEFGDAMDSAGVDIAYGTLLYDSNMFLSNVGELSVMGATYSYPAPFFNGYVDNHMLDIGSVHGKIYFNFRGDDGFNYEHDFQTYAAWLTCSKFKSMLGNTFNLEMMENRGGAQFFKVTRDLYPSDFAPVPRTLWLGAENKMLVTFYDIDVAAAVFGSDPDPIVGRPLWDRDLEASQLKLMRFFVDKRLVEYVLEFARGVGESHFKPDAVFNFLRAKGSKVMYSGAVTEEYHGLSLQQMSALSMVIYLVVYEVKYRHGKILRSLMTSLSHQREHCYQNMAEIDFDNIVKWDDGFGKYPWFKSFFMWLTRSGKYSEGHIAVDQMLIPGTQYCKMRIGPSSSVAITRSPLVVSTATDPSAFNKAIAEHYGVPIDKFVCSGSVTLGLVDYSQDGGVIDWVKSAVVAPVAAFRTRSVDDVTLDYSSVNARLRSPVEPKSFIALVAKYDALSGSELSSPDNVETLIEEFVVCAPSDVYSYVRKGRGFADTFDYYHRDTPNVVHLGCLDAINSDYVECKTLIETIKAATLLVRFDVSESVSFVRTVAPTAFRMYTQCAYVFPDDDMDSSCLMVCKGPRKRLCTKMPLYFEHFITMVKGRARYLAGVVRKRALLELKTGPLKPKPRASLSWIWRIINWVLSFFRRIWRGLKFYNCKTAVVGGEVVEVPDITISPPNESEESELSNGPLADEKLAMEANPLSGGVNAYGDTHLEYCEAKSAVDFIFDSAWAEIKMARELGESSPDIITLQTQEVEEATGPDVQRTRIVLNSLDTSCSSAECAEEGSEGSGTGSDAELGSSALLPTDVCIDEQDFSGPVEVVSMVYHGGGVAPYFRHSTMGIYTGCVNLSPVRRVSGQQNGCCVRAVNMGRHVDVVGIRSSINALNISPLLDSETAANAMAGDDFISYWSGLKRVTYKVYSSGRCTVFDNDYSWMSVALKFANLHYDLHSACTHVQTETEEIPTLTTDQVTSILRVTGARISREVVSNEPFLWHSFVEQCYDGFHCRNSALSKFAELESVRPYKCVLVLPTQFMDHVDLVVKRPWVVDVKLDPALVVVMIDSEKPCVVGMHRGLSNVTGAYSGHQQVSDSLSGLVTLAAASASTDPNLHTVRVLPHYDAPKDFKVALVQKVDCDRTDVYVRASDGHLVEMVGLTDCLVSELVHLQGLRTALVTSTMPNLSRVVAAVEHYCRRVDTAVTGRAVQNHFDPNFQVDVKPGSFLHNAMEEQRALWSQEADVVTKSLGRDLPAAEAFVQGIGTLGAVTDTSLLIYDLRHAKFVNSTAGRNIDEYQWGMTTQGLVHTKEFFTDLDSRQKTVKRLLNLGCRVLVFSSKSKLIHGIQLRKLYSSVNLNAIDFTKYDLRMVQGVPGAGKSHTILSRNMNRPQNLILTVSREGREDLERRARTMGIGLNHNRIRTVDSFLLNPTSDADEVWLDEALMKHCGSWMWVYHLSGCRRMYVVGDRAQIPYIERSGVVTKYSAIQGLQNIEYLSTSYRCPLDIVKWLNDLGCYYPEKVWGCSEVDRSVSYSVVHGVSQVPRVDGAKYLTFTQAEKDSLLREGYDVNTVHEYQGNQKADVILVRLEIKEANKIYSSEPHILVALTRHTTSFRYVTVRRDVVVTHCEKIVAYSKSSLDEVFRTKGGGRYVIVEEESNYDGLTKACALAMDTAVSPVSDDKLVLDLLVEHDSSSYLTTSVERTWKLEVGDYVGYSSQSADVSVLQAWLDGVLPGVSCQDRQFDHQLFEMSEIVADLDQVVLNRSYALVKEREYITPMLRTSILPKVPTTQKQVVKAFIERNGNVPRLQGDVDDGELADILLQDLLRTCSRHSFSEQLIMTDFANLDDWLRSQPPATRKALKTQMCTIHLCDRRFDAYDFMLKNVPKPELEVGGERRYKSPQTIAYQSKDINSLFSPVMKELMNRIISVIHPDFLFYNGVTPECFAAMVTDRMPHRRARMLHKFTEIDFSKYDKSQGLVVLLFEIKIMREFGVPQWLIAVWVKMHKVTWLFDHGSGFKAKVEYQRKSGDAGTWRFNTLVLVAVLNSELRLYDKLKTGKCVALFSGDDSVIFSDEDLIASVEAADRFPFKYNLETKLMNYRLPYFCSKFLVNTIDGWVFVPDTVKMLIKLGRLDLVDMQHVEEYRVSFKDGLIQYRNPINWMAISAAINDRYRVAGEHDIVFMTLLGVCESKESFATLYRDERVEKLEYVTRPKLEL</sequence>
<dbReference type="Pfam" id="PF01660">
    <property type="entry name" value="Vmethyltransf"/>
    <property type="match status" value="1"/>
</dbReference>
<dbReference type="SUPFAM" id="SSF52540">
    <property type="entry name" value="P-loop containing nucleoside triphosphate hydrolases"/>
    <property type="match status" value="1"/>
</dbReference>
<dbReference type="GO" id="GO:0008174">
    <property type="term" value="F:mRNA methyltransferase activity"/>
    <property type="evidence" value="ECO:0007669"/>
    <property type="project" value="InterPro"/>
</dbReference>
<dbReference type="InterPro" id="IPR002588">
    <property type="entry name" value="Alphavirus-like_MT_dom"/>
</dbReference>
<proteinExistence type="predicted"/>
<dbReference type="GO" id="GO:0003968">
    <property type="term" value="F:RNA-directed RNA polymerase activity"/>
    <property type="evidence" value="ECO:0007669"/>
    <property type="project" value="UniProtKB-KW"/>
</dbReference>
<dbReference type="InterPro" id="IPR027351">
    <property type="entry name" value="(+)RNA_virus_helicase_core_dom"/>
</dbReference>
<reference evidence="7" key="1">
    <citation type="submission" date="2021-01" db="EMBL/GenBank/DDBJ databases">
        <authorList>
            <person name="Kang Y."/>
        </authorList>
    </citation>
    <scope>NUCLEOTIDE SEQUENCE</scope>
    <source>
        <strain evidence="7">YC505</strain>
    </source>
</reference>
<accession>A0A8B0RM44</accession>
<dbReference type="InterPro" id="IPR043502">
    <property type="entry name" value="DNA/RNA_pol_sf"/>
</dbReference>
<name>A0A8B0RM44_9VIRU</name>
<evidence type="ECO:0000256" key="3">
    <source>
        <dbReference type="ARBA" id="ARBA00022840"/>
    </source>
</evidence>
<keyword evidence="3" id="KW-0067">ATP-binding</keyword>
<keyword evidence="1" id="KW-0808">Transferase</keyword>
<dbReference type="InterPro" id="IPR027417">
    <property type="entry name" value="P-loop_NTPase"/>
</dbReference>